<dbReference type="AlphaFoldDB" id="A0A7I7W4K0"/>
<dbReference type="Proteomes" id="UP000467379">
    <property type="component" value="Chromosome"/>
</dbReference>
<reference evidence="3" key="3">
    <citation type="submission" date="2020-02" db="EMBL/GenBank/DDBJ databases">
        <authorList>
            <person name="Matsumoto Y."/>
            <person name="Motooka D."/>
            <person name="Nakamura S."/>
        </authorList>
    </citation>
    <scope>NUCLEOTIDE SEQUENCE</scope>
    <source>
        <strain evidence="3">JCM 12687</strain>
    </source>
</reference>
<evidence type="ECO:0000313" key="3">
    <source>
        <dbReference type="EMBL" id="BBZ11725.1"/>
    </source>
</evidence>
<reference evidence="3 6" key="2">
    <citation type="journal article" date="2019" name="Emerg. Microbes Infect.">
        <title>Comprehensive subspecies identification of 175 nontuberculous mycobacteria species based on 7547 genomic profiles.</title>
        <authorList>
            <person name="Matsumoto Y."/>
            <person name="Kinjo T."/>
            <person name="Motooka D."/>
            <person name="Nabeya D."/>
            <person name="Jung N."/>
            <person name="Uechi K."/>
            <person name="Horii T."/>
            <person name="Iida T."/>
            <person name="Fujita J."/>
            <person name="Nakamura S."/>
        </authorList>
    </citation>
    <scope>NUCLEOTIDE SEQUENCE [LARGE SCALE GENOMIC DNA]</scope>
    <source>
        <strain evidence="3 6">JCM 12687</strain>
    </source>
</reference>
<feature type="region of interest" description="Disordered" evidence="1">
    <location>
        <begin position="177"/>
        <end position="202"/>
    </location>
</feature>
<feature type="chain" id="PRO_5044657973" description="Lipoprotein" evidence="2">
    <location>
        <begin position="22"/>
        <end position="210"/>
    </location>
</feature>
<name>A0A7I7W4K0_9MYCO</name>
<reference evidence="4 5" key="1">
    <citation type="submission" date="2016-12" db="EMBL/GenBank/DDBJ databases">
        <title>The new phylogeny of genus Mycobacterium.</title>
        <authorList>
            <person name="Tortoli E."/>
            <person name="Trovato A."/>
            <person name="Cirillo D.M."/>
        </authorList>
    </citation>
    <scope>NUCLEOTIDE SEQUENCE [LARGE SCALE GENOMIC DNA]</scope>
    <source>
        <strain evidence="4 5">DSM 44624</strain>
    </source>
</reference>
<evidence type="ECO:0000313" key="4">
    <source>
        <dbReference type="EMBL" id="ORA39692.1"/>
    </source>
</evidence>
<sequence length="210" mass="22549">MKRRLLVTLAVSFAASCATHTASEAATAIVNEVAVNSSGKPVNGYHEITDVQSVPDDADCTEPSPAAVSKNIYRCWPAAYAADVCWSAAGLDLLCMNDPWAKELHRIRASAALPQVNPPKIPTPVALTLDDGTRCRLRNGGAWGYRYDDLRGFYACTGRPDMVVLAPMNADPIDRSSPAWSVRVGPGQAKDASSPPPSTHRVQRAWFASN</sequence>
<dbReference type="PROSITE" id="PS51257">
    <property type="entry name" value="PROKAR_LIPOPROTEIN"/>
    <property type="match status" value="1"/>
</dbReference>
<evidence type="ECO:0000256" key="1">
    <source>
        <dbReference type="SAM" id="MobiDB-lite"/>
    </source>
</evidence>
<proteinExistence type="predicted"/>
<gene>
    <name evidence="4" type="ORF">BST20_09365</name>
    <name evidence="3" type="ORF">MBRA_19200</name>
</gene>
<organism evidence="4 5">
    <name type="scientific">Mycobacterium branderi</name>
    <dbReference type="NCBI Taxonomy" id="43348"/>
    <lineage>
        <taxon>Bacteria</taxon>
        <taxon>Bacillati</taxon>
        <taxon>Actinomycetota</taxon>
        <taxon>Actinomycetes</taxon>
        <taxon>Mycobacteriales</taxon>
        <taxon>Mycobacteriaceae</taxon>
        <taxon>Mycobacterium</taxon>
    </lineage>
</organism>
<feature type="signal peptide" evidence="2">
    <location>
        <begin position="1"/>
        <end position="21"/>
    </location>
</feature>
<dbReference type="Proteomes" id="UP000192441">
    <property type="component" value="Unassembled WGS sequence"/>
</dbReference>
<evidence type="ECO:0000256" key="2">
    <source>
        <dbReference type="SAM" id="SignalP"/>
    </source>
</evidence>
<evidence type="ECO:0000313" key="5">
    <source>
        <dbReference type="Proteomes" id="UP000192441"/>
    </source>
</evidence>
<dbReference type="EMBL" id="MVHM01000003">
    <property type="protein sequence ID" value="ORA39692.1"/>
    <property type="molecule type" value="Genomic_DNA"/>
</dbReference>
<protein>
    <recommendedName>
        <fullName evidence="7">Lipoprotein</fullName>
    </recommendedName>
</protein>
<keyword evidence="2" id="KW-0732">Signal</keyword>
<evidence type="ECO:0008006" key="7">
    <source>
        <dbReference type="Google" id="ProtNLM"/>
    </source>
</evidence>
<dbReference type="EMBL" id="AP022606">
    <property type="protein sequence ID" value="BBZ11725.1"/>
    <property type="molecule type" value="Genomic_DNA"/>
</dbReference>
<dbReference type="OrthoDB" id="5116562at2"/>
<evidence type="ECO:0000313" key="6">
    <source>
        <dbReference type="Proteomes" id="UP000467379"/>
    </source>
</evidence>
<dbReference type="RefSeq" id="WP_083131174.1">
    <property type="nucleotide sequence ID" value="NZ_AP022606.1"/>
</dbReference>
<accession>A0A7I7W4K0</accession>
<keyword evidence="6" id="KW-1185">Reference proteome</keyword>